<dbReference type="Gene3D" id="3.40.250.10">
    <property type="entry name" value="Rhodanese-like domain"/>
    <property type="match status" value="1"/>
</dbReference>
<reference evidence="3 4" key="1">
    <citation type="submission" date="2016-10" db="EMBL/GenBank/DDBJ databases">
        <authorList>
            <person name="de Groot N.N."/>
        </authorList>
    </citation>
    <scope>NUCLEOTIDE SEQUENCE [LARGE SCALE GENOMIC DNA]</scope>
    <source>
        <strain evidence="3 4">DSM 5885</strain>
    </source>
</reference>
<dbReference type="GO" id="GO:0016740">
    <property type="term" value="F:transferase activity"/>
    <property type="evidence" value="ECO:0007669"/>
    <property type="project" value="UniProtKB-KW"/>
</dbReference>
<protein>
    <submittedName>
        <fullName evidence="3">Rhodanese-related sulfurtransferase</fullName>
    </submittedName>
</protein>
<dbReference type="EMBL" id="FNCY01000014">
    <property type="protein sequence ID" value="SDI18303.1"/>
    <property type="molecule type" value="Genomic_DNA"/>
</dbReference>
<name>A0A1G8IHD3_9RHOO</name>
<dbReference type="PROSITE" id="PS50206">
    <property type="entry name" value="RHODANESE_3"/>
    <property type="match status" value="1"/>
</dbReference>
<dbReference type="PANTHER" id="PTHR43031:SF18">
    <property type="entry name" value="RHODANESE-RELATED SULFURTRANSFERASES"/>
    <property type="match status" value="1"/>
</dbReference>
<dbReference type="Pfam" id="PF00581">
    <property type="entry name" value="Rhodanese"/>
    <property type="match status" value="1"/>
</dbReference>
<evidence type="ECO:0000313" key="4">
    <source>
        <dbReference type="Proteomes" id="UP000198607"/>
    </source>
</evidence>
<evidence type="ECO:0000259" key="2">
    <source>
        <dbReference type="PROSITE" id="PS50206"/>
    </source>
</evidence>
<keyword evidence="1" id="KW-1133">Transmembrane helix</keyword>
<dbReference type="SMART" id="SM00450">
    <property type="entry name" value="RHOD"/>
    <property type="match status" value="1"/>
</dbReference>
<dbReference type="InterPro" id="IPR050229">
    <property type="entry name" value="GlpE_sulfurtransferase"/>
</dbReference>
<organism evidence="3 4">
    <name type="scientific">Propionivibrio dicarboxylicus</name>
    <dbReference type="NCBI Taxonomy" id="83767"/>
    <lineage>
        <taxon>Bacteria</taxon>
        <taxon>Pseudomonadati</taxon>
        <taxon>Pseudomonadota</taxon>
        <taxon>Betaproteobacteria</taxon>
        <taxon>Rhodocyclales</taxon>
        <taxon>Rhodocyclaceae</taxon>
        <taxon>Propionivibrio</taxon>
    </lineage>
</organism>
<feature type="domain" description="Rhodanese" evidence="2">
    <location>
        <begin position="49"/>
        <end position="139"/>
    </location>
</feature>
<proteinExistence type="predicted"/>
<dbReference type="SUPFAM" id="SSF52821">
    <property type="entry name" value="Rhodanese/Cell cycle control phosphatase"/>
    <property type="match status" value="1"/>
</dbReference>
<keyword evidence="3" id="KW-0808">Transferase</keyword>
<dbReference type="STRING" id="83767.SAMN05660652_02994"/>
<dbReference type="OrthoDB" id="1445766at2"/>
<accession>A0A1G8IHD3</accession>
<dbReference type="CDD" id="cd00158">
    <property type="entry name" value="RHOD"/>
    <property type="match status" value="1"/>
</dbReference>
<feature type="transmembrane region" description="Helical" evidence="1">
    <location>
        <begin position="12"/>
        <end position="30"/>
    </location>
</feature>
<gene>
    <name evidence="3" type="ORF">SAMN05660652_02994</name>
</gene>
<evidence type="ECO:0000256" key="1">
    <source>
        <dbReference type="SAM" id="Phobius"/>
    </source>
</evidence>
<sequence length="143" mass="15784">MELFLEFLQQNIMLVLAAAVSGGLLLVLTLRRPDGKHLLNATQATMLINREDAVVIDVREPFEYVEGHLPESRNIPLAQIEQRQGELEKYKEVPVILVCQTGARSSDACKKLEGLGFTRVHNLDGGVAAWRAAGLPLRKGAKK</sequence>
<keyword evidence="4" id="KW-1185">Reference proteome</keyword>
<evidence type="ECO:0000313" key="3">
    <source>
        <dbReference type="EMBL" id="SDI18303.1"/>
    </source>
</evidence>
<keyword evidence="1" id="KW-0812">Transmembrane</keyword>
<dbReference type="InterPro" id="IPR001763">
    <property type="entry name" value="Rhodanese-like_dom"/>
</dbReference>
<dbReference type="PANTHER" id="PTHR43031">
    <property type="entry name" value="FAD-DEPENDENT OXIDOREDUCTASE"/>
    <property type="match status" value="1"/>
</dbReference>
<dbReference type="AlphaFoldDB" id="A0A1G8IHD3"/>
<dbReference type="InterPro" id="IPR036873">
    <property type="entry name" value="Rhodanese-like_dom_sf"/>
</dbReference>
<dbReference type="Proteomes" id="UP000198607">
    <property type="component" value="Unassembled WGS sequence"/>
</dbReference>
<keyword evidence="1" id="KW-0472">Membrane</keyword>